<dbReference type="Pfam" id="PF00503">
    <property type="entry name" value="G-alpha"/>
    <property type="match status" value="1"/>
</dbReference>
<evidence type="ECO:0000313" key="7">
    <source>
        <dbReference type="EMBL" id="CAD8907470.1"/>
    </source>
</evidence>
<dbReference type="GO" id="GO:0005525">
    <property type="term" value="F:GTP binding"/>
    <property type="evidence" value="ECO:0007669"/>
    <property type="project" value="UniProtKB-KW"/>
</dbReference>
<keyword evidence="3" id="KW-0342">GTP-binding</keyword>
<dbReference type="GO" id="GO:0003924">
    <property type="term" value="F:GTPase activity"/>
    <property type="evidence" value="ECO:0007669"/>
    <property type="project" value="InterPro"/>
</dbReference>
<keyword evidence="5" id="KW-0460">Magnesium</keyword>
<keyword evidence="2" id="KW-0547">Nucleotide-binding</keyword>
<dbReference type="SUPFAM" id="SSF47895">
    <property type="entry name" value="Transducin (alpha subunit), insertion domain"/>
    <property type="match status" value="1"/>
</dbReference>
<feature type="region of interest" description="Disordered" evidence="6">
    <location>
        <begin position="1"/>
        <end position="21"/>
    </location>
</feature>
<feature type="region of interest" description="Disordered" evidence="6">
    <location>
        <begin position="51"/>
        <end position="70"/>
    </location>
</feature>
<feature type="binding site" evidence="5">
    <location>
        <position position="37"/>
    </location>
    <ligand>
        <name>Mg(2+)</name>
        <dbReference type="ChEBI" id="CHEBI:18420"/>
    </ligand>
</feature>
<gene>
    <name evidence="7" type="ORF">BSP0115_LOCUS666</name>
</gene>
<dbReference type="SUPFAM" id="SSF52540">
    <property type="entry name" value="P-loop containing nucleoside triphosphate hydrolases"/>
    <property type="match status" value="1"/>
</dbReference>
<proteinExistence type="predicted"/>
<dbReference type="SMART" id="SM00275">
    <property type="entry name" value="G_alpha"/>
    <property type="match status" value="1"/>
</dbReference>
<feature type="compositionally biased region" description="Basic and acidic residues" evidence="6">
    <location>
        <begin position="1"/>
        <end position="18"/>
    </location>
</feature>
<feature type="binding site" evidence="5">
    <location>
        <position position="198"/>
    </location>
    <ligand>
        <name>Mg(2+)</name>
        <dbReference type="ChEBI" id="CHEBI:18420"/>
    </ligand>
</feature>
<dbReference type="GO" id="GO:0031683">
    <property type="term" value="F:G-protein beta/gamma-subunit complex binding"/>
    <property type="evidence" value="ECO:0007669"/>
    <property type="project" value="InterPro"/>
</dbReference>
<reference evidence="7" key="1">
    <citation type="submission" date="2021-01" db="EMBL/GenBank/DDBJ databases">
        <authorList>
            <person name="Corre E."/>
            <person name="Pelletier E."/>
            <person name="Niang G."/>
            <person name="Scheremetjew M."/>
            <person name="Finn R."/>
            <person name="Kale V."/>
            <person name="Holt S."/>
            <person name="Cochrane G."/>
            <person name="Meng A."/>
            <person name="Brown T."/>
            <person name="Cohen L."/>
        </authorList>
    </citation>
    <scope>NUCLEOTIDE SEQUENCE</scope>
    <source>
        <strain evidence="7">Ms1</strain>
    </source>
</reference>
<keyword evidence="1 5" id="KW-0479">Metal-binding</keyword>
<sequence>MGSRATREAESKGEEVPEGRAASHKVLILGAGGVGKTTLCRQIADHHDELLDEADGDGGRGDGGSGGGANDAMAPRRASWFFDSNAVAALLRRNLVECVHALLAGADELGMPLSSDDAGRARVEHVRSLPADGWRPGNEDADVIAALWSDPCVQAVYARRGALSLSTSCGYLLDNAQRLASPTFEPTVEDAAHSSRPSTGIVERSFAVGGAGGAAAGSTIRLVDVGGRRNERKKWTHCFEDVGAVLYAASLTDYDQALEEAADVNRLKEDLDLFEEIAGSRWFSDVPVCVVLTKRDLLGDRLRVSPLSPKDGGYKGDSDAVGVPDAVEHFRSMFAERWERARGGRTGAGDHDFESCAIDATRLDDVRSVFEVLRARLGAGSAADGAKSTA</sequence>
<dbReference type="InterPro" id="IPR001019">
    <property type="entry name" value="Gprotein_alpha_su"/>
</dbReference>
<dbReference type="FunFam" id="3.40.50.300:FF:000692">
    <property type="entry name" value="Guanine nucleotide-binding protein subunit alpha"/>
    <property type="match status" value="1"/>
</dbReference>
<evidence type="ECO:0000256" key="2">
    <source>
        <dbReference type="ARBA" id="ARBA00022741"/>
    </source>
</evidence>
<dbReference type="GO" id="GO:0005737">
    <property type="term" value="C:cytoplasm"/>
    <property type="evidence" value="ECO:0007669"/>
    <property type="project" value="TreeGrafter"/>
</dbReference>
<name>A0A7S1C3W0_9STRA</name>
<dbReference type="InterPro" id="IPR011025">
    <property type="entry name" value="GproteinA_insert"/>
</dbReference>
<evidence type="ECO:0000256" key="1">
    <source>
        <dbReference type="ARBA" id="ARBA00022723"/>
    </source>
</evidence>
<dbReference type="GO" id="GO:0046872">
    <property type="term" value="F:metal ion binding"/>
    <property type="evidence" value="ECO:0007669"/>
    <property type="project" value="UniProtKB-KW"/>
</dbReference>
<accession>A0A7S1C3W0</accession>
<evidence type="ECO:0000256" key="3">
    <source>
        <dbReference type="ARBA" id="ARBA00023134"/>
    </source>
</evidence>
<dbReference type="GO" id="GO:0001664">
    <property type="term" value="F:G protein-coupled receptor binding"/>
    <property type="evidence" value="ECO:0007669"/>
    <property type="project" value="TreeGrafter"/>
</dbReference>
<dbReference type="PANTHER" id="PTHR10218:SF302">
    <property type="entry name" value="GUANINE NUCLEOTIDE-BINDING PROTEIN ALPHA-5 SUBUNIT"/>
    <property type="match status" value="1"/>
</dbReference>
<evidence type="ECO:0000256" key="5">
    <source>
        <dbReference type="PIRSR" id="PIRSR601019-2"/>
    </source>
</evidence>
<evidence type="ECO:0000256" key="6">
    <source>
        <dbReference type="SAM" id="MobiDB-lite"/>
    </source>
</evidence>
<dbReference type="Gene3D" id="3.40.50.300">
    <property type="entry name" value="P-loop containing nucleotide triphosphate hydrolases"/>
    <property type="match status" value="1"/>
</dbReference>
<evidence type="ECO:0000256" key="4">
    <source>
        <dbReference type="ARBA" id="ARBA00023224"/>
    </source>
</evidence>
<dbReference type="Gene3D" id="1.10.400.10">
    <property type="entry name" value="GI Alpha 1, domain 2-like"/>
    <property type="match status" value="1"/>
</dbReference>
<protein>
    <submittedName>
        <fullName evidence="7">Uncharacterized protein</fullName>
    </submittedName>
</protein>
<dbReference type="EMBL" id="HBFS01001028">
    <property type="protein sequence ID" value="CAD8907470.1"/>
    <property type="molecule type" value="Transcribed_RNA"/>
</dbReference>
<keyword evidence="4" id="KW-0807">Transducer</keyword>
<dbReference type="AlphaFoldDB" id="A0A7S1C3W0"/>
<dbReference type="PRINTS" id="PR00318">
    <property type="entry name" value="GPROTEINA"/>
</dbReference>
<dbReference type="GO" id="GO:0005834">
    <property type="term" value="C:heterotrimeric G-protein complex"/>
    <property type="evidence" value="ECO:0007669"/>
    <property type="project" value="TreeGrafter"/>
</dbReference>
<dbReference type="GO" id="GO:0007188">
    <property type="term" value="P:adenylate cyclase-modulating G protein-coupled receptor signaling pathway"/>
    <property type="evidence" value="ECO:0007669"/>
    <property type="project" value="TreeGrafter"/>
</dbReference>
<organism evidence="7">
    <name type="scientific">Bicosoecida sp. CB-2014</name>
    <dbReference type="NCBI Taxonomy" id="1486930"/>
    <lineage>
        <taxon>Eukaryota</taxon>
        <taxon>Sar</taxon>
        <taxon>Stramenopiles</taxon>
        <taxon>Bigyra</taxon>
        <taxon>Opalozoa</taxon>
        <taxon>Bicosoecida</taxon>
    </lineage>
</organism>
<dbReference type="PANTHER" id="PTHR10218">
    <property type="entry name" value="GTP-BINDING PROTEIN ALPHA SUBUNIT"/>
    <property type="match status" value="1"/>
</dbReference>
<dbReference type="InterPro" id="IPR027417">
    <property type="entry name" value="P-loop_NTPase"/>
</dbReference>
<dbReference type="PROSITE" id="PS51882">
    <property type="entry name" value="G_ALPHA"/>
    <property type="match status" value="1"/>
</dbReference>